<gene>
    <name evidence="1" type="ORF">BT96DRAFT_995844</name>
</gene>
<organism evidence="1 2">
    <name type="scientific">Gymnopus androsaceus JB14</name>
    <dbReference type="NCBI Taxonomy" id="1447944"/>
    <lineage>
        <taxon>Eukaryota</taxon>
        <taxon>Fungi</taxon>
        <taxon>Dikarya</taxon>
        <taxon>Basidiomycota</taxon>
        <taxon>Agaricomycotina</taxon>
        <taxon>Agaricomycetes</taxon>
        <taxon>Agaricomycetidae</taxon>
        <taxon>Agaricales</taxon>
        <taxon>Marasmiineae</taxon>
        <taxon>Omphalotaceae</taxon>
        <taxon>Gymnopus</taxon>
    </lineage>
</organism>
<keyword evidence="2" id="KW-1185">Reference proteome</keyword>
<reference evidence="1" key="1">
    <citation type="journal article" date="2019" name="Environ. Microbiol.">
        <title>Fungal ecological strategies reflected in gene transcription - a case study of two litter decomposers.</title>
        <authorList>
            <person name="Barbi F."/>
            <person name="Kohler A."/>
            <person name="Barry K."/>
            <person name="Baskaran P."/>
            <person name="Daum C."/>
            <person name="Fauchery L."/>
            <person name="Ihrmark K."/>
            <person name="Kuo A."/>
            <person name="LaButti K."/>
            <person name="Lipzen A."/>
            <person name="Morin E."/>
            <person name="Grigoriev I.V."/>
            <person name="Henrissat B."/>
            <person name="Lindahl B."/>
            <person name="Martin F."/>
        </authorList>
    </citation>
    <scope>NUCLEOTIDE SEQUENCE</scope>
    <source>
        <strain evidence="1">JB14</strain>
    </source>
</reference>
<evidence type="ECO:0000313" key="2">
    <source>
        <dbReference type="Proteomes" id="UP000799118"/>
    </source>
</evidence>
<dbReference type="InterPro" id="IPR032675">
    <property type="entry name" value="LRR_dom_sf"/>
</dbReference>
<protein>
    <recommendedName>
        <fullName evidence="3">F-box domain-containing protein</fullName>
    </recommendedName>
</protein>
<name>A0A6A4HHJ0_9AGAR</name>
<proteinExistence type="predicted"/>
<accession>A0A6A4HHJ0</accession>
<dbReference type="Gene3D" id="3.80.10.10">
    <property type="entry name" value="Ribonuclease Inhibitor"/>
    <property type="match status" value="1"/>
</dbReference>
<evidence type="ECO:0008006" key="3">
    <source>
        <dbReference type="Google" id="ProtNLM"/>
    </source>
</evidence>
<dbReference type="SUPFAM" id="SSF52047">
    <property type="entry name" value="RNI-like"/>
    <property type="match status" value="1"/>
</dbReference>
<dbReference type="OrthoDB" id="2842336at2759"/>
<evidence type="ECO:0000313" key="1">
    <source>
        <dbReference type="EMBL" id="KAE9397373.1"/>
    </source>
</evidence>
<dbReference type="EMBL" id="ML769498">
    <property type="protein sequence ID" value="KAE9397373.1"/>
    <property type="molecule type" value="Genomic_DNA"/>
</dbReference>
<dbReference type="AlphaFoldDB" id="A0A6A4HHJ0"/>
<dbReference type="Proteomes" id="UP000799118">
    <property type="component" value="Unassembled WGS sequence"/>
</dbReference>
<sequence length="251" mass="28046">MLGIGQFTEQMENVFEVCSDLRELLFRNFRESRFVRCEPAITAPVVERLSFSLSPGCLYNSLAIVFSSMICPSLTSLHMEGMDKYANPWPKDELNMFISSSSFRLTTLSIKFIPLLDTDLIDLLHRLPSLLDLTIDDSRVSDTSPITLCLLQRLHASRSSALVTKLQSISLTFSGSDFSDRDFVDMISSRWNPKAFTGGGDCSSNRDGETLACLRSVVMRFTNRDVDEEIYGPLKNLEAVGMRAVVSGQNS</sequence>